<keyword evidence="3" id="KW-1185">Reference proteome</keyword>
<dbReference type="Gene3D" id="2.60.120.10">
    <property type="entry name" value="Jelly Rolls"/>
    <property type="match status" value="1"/>
</dbReference>
<sequence length="160" mass="16848">MADRAEPFVLAAGETRIENAMLPFKLVASDSAGRLSICEFTLPGWSSGPVLHSHDEVDEGFFVVSGRLEFQLGAERILAGEGDFAWVPQGTPHTFASASDAPLHVIAFATPGGIEHLFAEQGQVLSSPGPPDEALLDALGLRYKSPTLGPPITATNAPAR</sequence>
<dbReference type="RefSeq" id="WP_132187275.1">
    <property type="nucleotide sequence ID" value="NZ_SLWM01000001.1"/>
</dbReference>
<dbReference type="PANTHER" id="PTHR36440">
    <property type="entry name" value="PUTATIVE (AFU_ORTHOLOGUE AFUA_8G07350)-RELATED"/>
    <property type="match status" value="1"/>
</dbReference>
<dbReference type="InterPro" id="IPR011051">
    <property type="entry name" value="RmlC_Cupin_sf"/>
</dbReference>
<evidence type="ECO:0000259" key="1">
    <source>
        <dbReference type="Pfam" id="PF07883"/>
    </source>
</evidence>
<feature type="domain" description="Cupin type-2" evidence="1">
    <location>
        <begin position="43"/>
        <end position="107"/>
    </location>
</feature>
<organism evidence="2 3">
    <name type="scientific">Kribbella orskensis</name>
    <dbReference type="NCBI Taxonomy" id="2512216"/>
    <lineage>
        <taxon>Bacteria</taxon>
        <taxon>Bacillati</taxon>
        <taxon>Actinomycetota</taxon>
        <taxon>Actinomycetes</taxon>
        <taxon>Propionibacteriales</taxon>
        <taxon>Kribbellaceae</taxon>
        <taxon>Kribbella</taxon>
    </lineage>
</organism>
<dbReference type="InterPro" id="IPR014710">
    <property type="entry name" value="RmlC-like_jellyroll"/>
</dbReference>
<evidence type="ECO:0000313" key="2">
    <source>
        <dbReference type="EMBL" id="TCO31724.1"/>
    </source>
</evidence>
<proteinExistence type="predicted"/>
<evidence type="ECO:0000313" key="3">
    <source>
        <dbReference type="Proteomes" id="UP000295818"/>
    </source>
</evidence>
<protein>
    <submittedName>
        <fullName evidence="2">Cupin domain</fullName>
    </submittedName>
</protein>
<dbReference type="Pfam" id="PF07883">
    <property type="entry name" value="Cupin_2"/>
    <property type="match status" value="1"/>
</dbReference>
<comment type="caution">
    <text evidence="2">The sequence shown here is derived from an EMBL/GenBank/DDBJ whole genome shotgun (WGS) entry which is preliminary data.</text>
</comment>
<dbReference type="PANTHER" id="PTHR36440:SF1">
    <property type="entry name" value="PUTATIVE (AFU_ORTHOLOGUE AFUA_8G07350)-RELATED"/>
    <property type="match status" value="1"/>
</dbReference>
<dbReference type="EMBL" id="SLWM01000001">
    <property type="protein sequence ID" value="TCO31724.1"/>
    <property type="molecule type" value="Genomic_DNA"/>
</dbReference>
<dbReference type="InterPro" id="IPR053146">
    <property type="entry name" value="QDO-like"/>
</dbReference>
<accession>A0ABY2BUI2</accession>
<reference evidence="2 3" key="1">
    <citation type="journal article" date="2015" name="Stand. Genomic Sci.">
        <title>Genomic Encyclopedia of Bacterial and Archaeal Type Strains, Phase III: the genomes of soil and plant-associated and newly described type strains.</title>
        <authorList>
            <person name="Whitman W.B."/>
            <person name="Woyke T."/>
            <person name="Klenk H.P."/>
            <person name="Zhou Y."/>
            <person name="Lilburn T.G."/>
            <person name="Beck B.J."/>
            <person name="De Vos P."/>
            <person name="Vandamme P."/>
            <person name="Eisen J.A."/>
            <person name="Garrity G."/>
            <person name="Hugenholtz P."/>
            <person name="Kyrpides N.C."/>
        </authorList>
    </citation>
    <scope>NUCLEOTIDE SEQUENCE [LARGE SCALE GENOMIC DNA]</scope>
    <source>
        <strain evidence="2 3">VKM Ac-2538</strain>
    </source>
</reference>
<gene>
    <name evidence="2" type="ORF">EV644_101366</name>
</gene>
<dbReference type="Proteomes" id="UP000295818">
    <property type="component" value="Unassembled WGS sequence"/>
</dbReference>
<name>A0ABY2BUI2_9ACTN</name>
<dbReference type="SUPFAM" id="SSF51182">
    <property type="entry name" value="RmlC-like cupins"/>
    <property type="match status" value="1"/>
</dbReference>
<dbReference type="InterPro" id="IPR013096">
    <property type="entry name" value="Cupin_2"/>
</dbReference>